<sequence>MNPSSAASQPVNFPSPNPNPNPSLTPNPSDVSATLSSLKALISFCHQTLQNSNVFPPKPRNENFLPCPYNPNHLMPPESLFLHTLRCPFPLDLDPSNYQNILLRSSLSDHQKTHFTIQDSHQELCFSLDDYLSNLGSANFFYRDCPAVVALSDIDASSSKKTFTLPGILSVACANVVCFSDGEAKNKIDGFNKVGFRVLGADLWFIRREVENWRDYDHINMCSFNVLCAIVGLRTMKESGLSKWIIVNSLRFGIVIDVYMRDHIFVLVGLCLKAVMREALGIMELVKRQELDRDLKSLSFNCPVLNQVLRWLASQLSVLYGQVNGKFFAIEIIKQCILESASGLLLPLEESLTESSDFEEGNHSFHANPSDIRDVEVKEPTERNTKCEVEKRVDSKLIFVSEVAAAVAALHERSLLEQKIRRLRSSQQLTSYQRMAEHAYLSSRADEERKKRPNYRPIIEHDGLPRQRSSNQGTNNSKTREELLAEERDYKRRRLSYRGKKVKRTTVRVVRDIIEEYMEEIKEAGGIGCFEKGDQEMGIYPSKSHAHNLGMNADDGRTNDSDLVVAAQGSKNYYSKQSHLDHDVDSTSVKVVLPGDHEQSRHIEELRSSADREKHGYYYSRSTERRRSHDRSHERSSHRRKREDMELTRTKHHEGKRPSSSSYNYPDHRPSYSRANSRRWNTHGDRSADSMVKSAFEDRYNPSESHDMYDDDVSNVSKYIKPE</sequence>
<evidence type="ECO:0000313" key="1">
    <source>
        <dbReference type="EMBL" id="KAJ4721177.1"/>
    </source>
</evidence>
<comment type="caution">
    <text evidence="1">The sequence shown here is derived from an EMBL/GenBank/DDBJ whole genome shotgun (WGS) entry which is preliminary data.</text>
</comment>
<dbReference type="EMBL" id="CM051397">
    <property type="protein sequence ID" value="KAJ4721177.1"/>
    <property type="molecule type" value="Genomic_DNA"/>
</dbReference>
<accession>A0ACC1YBP6</accession>
<keyword evidence="2" id="KW-1185">Reference proteome</keyword>
<name>A0ACC1YBP6_MELAZ</name>
<evidence type="ECO:0000313" key="2">
    <source>
        <dbReference type="Proteomes" id="UP001164539"/>
    </source>
</evidence>
<protein>
    <submittedName>
        <fullName evidence="1">U11/U12 small nuclear ribonucleoprotein 48 kDa protein</fullName>
    </submittedName>
</protein>
<keyword evidence="1" id="KW-0687">Ribonucleoprotein</keyword>
<proteinExistence type="predicted"/>
<dbReference type="Proteomes" id="UP001164539">
    <property type="component" value="Chromosome 4"/>
</dbReference>
<gene>
    <name evidence="1" type="ORF">OWV82_008898</name>
</gene>
<organism evidence="1 2">
    <name type="scientific">Melia azedarach</name>
    <name type="common">Chinaberry tree</name>
    <dbReference type="NCBI Taxonomy" id="155640"/>
    <lineage>
        <taxon>Eukaryota</taxon>
        <taxon>Viridiplantae</taxon>
        <taxon>Streptophyta</taxon>
        <taxon>Embryophyta</taxon>
        <taxon>Tracheophyta</taxon>
        <taxon>Spermatophyta</taxon>
        <taxon>Magnoliopsida</taxon>
        <taxon>eudicotyledons</taxon>
        <taxon>Gunneridae</taxon>
        <taxon>Pentapetalae</taxon>
        <taxon>rosids</taxon>
        <taxon>malvids</taxon>
        <taxon>Sapindales</taxon>
        <taxon>Meliaceae</taxon>
        <taxon>Melia</taxon>
    </lineage>
</organism>
<reference evidence="1 2" key="1">
    <citation type="journal article" date="2023" name="Science">
        <title>Complex scaffold remodeling in plant triterpene biosynthesis.</title>
        <authorList>
            <person name="De La Pena R."/>
            <person name="Hodgson H."/>
            <person name="Liu J.C."/>
            <person name="Stephenson M.J."/>
            <person name="Martin A.C."/>
            <person name="Owen C."/>
            <person name="Harkess A."/>
            <person name="Leebens-Mack J."/>
            <person name="Jimenez L.E."/>
            <person name="Osbourn A."/>
            <person name="Sattely E.S."/>
        </authorList>
    </citation>
    <scope>NUCLEOTIDE SEQUENCE [LARGE SCALE GENOMIC DNA]</scope>
    <source>
        <strain evidence="2">cv. JPN11</strain>
        <tissue evidence="1">Leaf</tissue>
    </source>
</reference>